<evidence type="ECO:0000313" key="5">
    <source>
        <dbReference type="Proteomes" id="UP001338125"/>
    </source>
</evidence>
<dbReference type="Proteomes" id="UP001338125">
    <property type="component" value="Unassembled WGS sequence"/>
</dbReference>
<keyword evidence="5" id="KW-1185">Reference proteome</keyword>
<dbReference type="InterPro" id="IPR029063">
    <property type="entry name" value="SAM-dependent_MTases_sf"/>
</dbReference>
<dbReference type="CDD" id="cd02440">
    <property type="entry name" value="AdoMet_MTases"/>
    <property type="match status" value="1"/>
</dbReference>
<comment type="caution">
    <text evidence="4">The sequence shown here is derived from an EMBL/GenBank/DDBJ whole genome shotgun (WGS) entry which is preliminary data.</text>
</comment>
<evidence type="ECO:0000256" key="2">
    <source>
        <dbReference type="ARBA" id="ARBA00022679"/>
    </source>
</evidence>
<dbReference type="SUPFAM" id="SSF53335">
    <property type="entry name" value="S-adenosyl-L-methionine-dependent methyltransferases"/>
    <property type="match status" value="1"/>
</dbReference>
<protein>
    <submittedName>
        <fullName evidence="4">Demethylmenaquinone methyltransferase</fullName>
    </submittedName>
</protein>
<reference evidence="4 5" key="1">
    <citation type="submission" date="2024-01" db="EMBL/GenBank/DDBJ databases">
        <title>Complete genome of Cladobotryum mycophilum ATHUM6906.</title>
        <authorList>
            <person name="Christinaki A.C."/>
            <person name="Myridakis A.I."/>
            <person name="Kouvelis V.N."/>
        </authorList>
    </citation>
    <scope>NUCLEOTIDE SEQUENCE [LARGE SCALE GENOMIC DNA]</scope>
    <source>
        <strain evidence="4 5">ATHUM6906</strain>
    </source>
</reference>
<gene>
    <name evidence="4" type="ORF">PT974_05494</name>
</gene>
<organism evidence="4 5">
    <name type="scientific">Cladobotryum mycophilum</name>
    <dbReference type="NCBI Taxonomy" id="491253"/>
    <lineage>
        <taxon>Eukaryota</taxon>
        <taxon>Fungi</taxon>
        <taxon>Dikarya</taxon>
        <taxon>Ascomycota</taxon>
        <taxon>Pezizomycotina</taxon>
        <taxon>Sordariomycetes</taxon>
        <taxon>Hypocreomycetidae</taxon>
        <taxon>Hypocreales</taxon>
        <taxon>Hypocreaceae</taxon>
        <taxon>Cladobotryum</taxon>
    </lineage>
</organism>
<dbReference type="GO" id="GO:0008168">
    <property type="term" value="F:methyltransferase activity"/>
    <property type="evidence" value="ECO:0007669"/>
    <property type="project" value="UniProtKB-KW"/>
</dbReference>
<dbReference type="Pfam" id="PF13649">
    <property type="entry name" value="Methyltransf_25"/>
    <property type="match status" value="1"/>
</dbReference>
<dbReference type="PANTHER" id="PTHR43861">
    <property type="entry name" value="TRANS-ACONITATE 2-METHYLTRANSFERASE-RELATED"/>
    <property type="match status" value="1"/>
</dbReference>
<proteinExistence type="predicted"/>
<dbReference type="EMBL" id="JAVFKD010000012">
    <property type="protein sequence ID" value="KAK5992096.1"/>
    <property type="molecule type" value="Genomic_DNA"/>
</dbReference>
<name>A0ABR0SIV4_9HYPO</name>
<accession>A0ABR0SIV4</accession>
<evidence type="ECO:0000259" key="3">
    <source>
        <dbReference type="Pfam" id="PF13649"/>
    </source>
</evidence>
<dbReference type="PANTHER" id="PTHR43861:SF1">
    <property type="entry name" value="TRANS-ACONITATE 2-METHYLTRANSFERASE"/>
    <property type="match status" value="1"/>
</dbReference>
<feature type="domain" description="Methyltransferase" evidence="3">
    <location>
        <begin position="41"/>
        <end position="144"/>
    </location>
</feature>
<evidence type="ECO:0000256" key="1">
    <source>
        <dbReference type="ARBA" id="ARBA00022603"/>
    </source>
</evidence>
<evidence type="ECO:0000313" key="4">
    <source>
        <dbReference type="EMBL" id="KAK5992096.1"/>
    </source>
</evidence>
<keyword evidence="2" id="KW-0808">Transferase</keyword>
<keyword evidence="1 4" id="KW-0489">Methyltransferase</keyword>
<dbReference type="Gene3D" id="3.40.50.150">
    <property type="entry name" value="Vaccinia Virus protein VP39"/>
    <property type="match status" value="1"/>
</dbReference>
<sequence length="266" mass="29791">MTQYDNLGSSYDAFDDLPYRAMEEFNVLRALRPLVQPTSKILDLACGTGFYSSRLVSLGAASVTGMDISSVMLEAAATRMPSDVESGRVRFVVGDGTKPESYAPDGSPGHFDLAFGGWFINYAKSMAELVAMYKNIALNLKPGGVFVGIVPHPTNDIEKRAETISKRPFIDTLPRHVLTKPLESGDGWEMRAYITNTGVDFTAYQLRKEIFEKAARSAGLNGRLEWKREELLGEEWRKTYIPDATEEEWKLREENPYAGILMVWKD</sequence>
<dbReference type="InterPro" id="IPR041698">
    <property type="entry name" value="Methyltransf_25"/>
</dbReference>
<dbReference type="GO" id="GO:0032259">
    <property type="term" value="P:methylation"/>
    <property type="evidence" value="ECO:0007669"/>
    <property type="project" value="UniProtKB-KW"/>
</dbReference>